<organism evidence="8 9">
    <name type="scientific">Neorhizobium huautlense</name>
    <dbReference type="NCBI Taxonomy" id="67774"/>
    <lineage>
        <taxon>Bacteria</taxon>
        <taxon>Pseudomonadati</taxon>
        <taxon>Pseudomonadota</taxon>
        <taxon>Alphaproteobacteria</taxon>
        <taxon>Hyphomicrobiales</taxon>
        <taxon>Rhizobiaceae</taxon>
        <taxon>Rhizobium/Agrobacterium group</taxon>
        <taxon>Neorhizobium</taxon>
    </lineage>
</organism>
<accession>A0ABT9Q085</accession>
<dbReference type="Gene3D" id="3.40.190.10">
    <property type="entry name" value="Periplasmic binding protein-like II"/>
    <property type="match status" value="2"/>
</dbReference>
<dbReference type="Pfam" id="PF03466">
    <property type="entry name" value="LysR_substrate"/>
    <property type="match status" value="1"/>
</dbReference>
<keyword evidence="4 8" id="KW-0238">DNA-binding</keyword>
<evidence type="ECO:0000256" key="6">
    <source>
        <dbReference type="ARBA" id="ARBA00023163"/>
    </source>
</evidence>
<evidence type="ECO:0000256" key="4">
    <source>
        <dbReference type="ARBA" id="ARBA00023125"/>
    </source>
</evidence>
<gene>
    <name evidence="8" type="ORF">J2T09_004916</name>
</gene>
<dbReference type="PROSITE" id="PS50931">
    <property type="entry name" value="HTH_LYSR"/>
    <property type="match status" value="1"/>
</dbReference>
<evidence type="ECO:0000259" key="7">
    <source>
        <dbReference type="PROSITE" id="PS50931"/>
    </source>
</evidence>
<keyword evidence="9" id="KW-1185">Reference proteome</keyword>
<keyword evidence="3" id="KW-0805">Transcription regulation</keyword>
<proteinExistence type="inferred from homology"/>
<reference evidence="8 9" key="1">
    <citation type="submission" date="2023-07" db="EMBL/GenBank/DDBJ databases">
        <title>Sorghum-associated microbial communities from plants grown in Nebraska, USA.</title>
        <authorList>
            <person name="Schachtman D."/>
        </authorList>
    </citation>
    <scope>NUCLEOTIDE SEQUENCE [LARGE SCALE GENOMIC DNA]</scope>
    <source>
        <strain evidence="8 9">DS1307</strain>
    </source>
</reference>
<evidence type="ECO:0000256" key="3">
    <source>
        <dbReference type="ARBA" id="ARBA00023015"/>
    </source>
</evidence>
<dbReference type="EMBL" id="JAUSRF010000022">
    <property type="protein sequence ID" value="MDP9840136.1"/>
    <property type="molecule type" value="Genomic_DNA"/>
</dbReference>
<dbReference type="PANTHER" id="PTHR30118">
    <property type="entry name" value="HTH-TYPE TRANSCRIPTIONAL REGULATOR LEUO-RELATED"/>
    <property type="match status" value="1"/>
</dbReference>
<dbReference type="InterPro" id="IPR036388">
    <property type="entry name" value="WH-like_DNA-bd_sf"/>
</dbReference>
<dbReference type="Pfam" id="PF00126">
    <property type="entry name" value="HTH_1"/>
    <property type="match status" value="1"/>
</dbReference>
<comment type="similarity">
    <text evidence="1">Belongs to the LysR transcriptional regulatory family.</text>
</comment>
<evidence type="ECO:0000313" key="8">
    <source>
        <dbReference type="EMBL" id="MDP9840136.1"/>
    </source>
</evidence>
<dbReference type="SUPFAM" id="SSF53850">
    <property type="entry name" value="Periplasmic binding protein-like II"/>
    <property type="match status" value="1"/>
</dbReference>
<dbReference type="RefSeq" id="WP_306839448.1">
    <property type="nucleotide sequence ID" value="NZ_JAUSRF010000022.1"/>
</dbReference>
<keyword evidence="6" id="KW-0804">Transcription</keyword>
<protein>
    <submittedName>
        <fullName evidence="8">DNA-binding transcriptional LysR family regulator</fullName>
    </submittedName>
</protein>
<dbReference type="Gene3D" id="1.10.10.10">
    <property type="entry name" value="Winged helix-like DNA-binding domain superfamily/Winged helix DNA-binding domain"/>
    <property type="match status" value="1"/>
</dbReference>
<keyword evidence="5" id="KW-0010">Activator</keyword>
<dbReference type="GO" id="GO:0003677">
    <property type="term" value="F:DNA binding"/>
    <property type="evidence" value="ECO:0007669"/>
    <property type="project" value="UniProtKB-KW"/>
</dbReference>
<dbReference type="InterPro" id="IPR036390">
    <property type="entry name" value="WH_DNA-bd_sf"/>
</dbReference>
<evidence type="ECO:0000256" key="2">
    <source>
        <dbReference type="ARBA" id="ARBA00022458"/>
    </source>
</evidence>
<dbReference type="SUPFAM" id="SSF46785">
    <property type="entry name" value="Winged helix' DNA-binding domain"/>
    <property type="match status" value="1"/>
</dbReference>
<dbReference type="InterPro" id="IPR000847">
    <property type="entry name" value="LysR_HTH_N"/>
</dbReference>
<name>A0ABT9Q085_9HYPH</name>
<evidence type="ECO:0000256" key="5">
    <source>
        <dbReference type="ARBA" id="ARBA00023159"/>
    </source>
</evidence>
<dbReference type="PRINTS" id="PR00039">
    <property type="entry name" value="HTHLYSR"/>
</dbReference>
<dbReference type="Proteomes" id="UP001241472">
    <property type="component" value="Unassembled WGS sequence"/>
</dbReference>
<evidence type="ECO:0000313" key="9">
    <source>
        <dbReference type="Proteomes" id="UP001241472"/>
    </source>
</evidence>
<keyword evidence="2" id="KW-0536">Nodulation</keyword>
<dbReference type="PANTHER" id="PTHR30118:SF15">
    <property type="entry name" value="TRANSCRIPTIONAL REGULATORY PROTEIN"/>
    <property type="match status" value="1"/>
</dbReference>
<comment type="caution">
    <text evidence="8">The sequence shown here is derived from an EMBL/GenBank/DDBJ whole genome shotgun (WGS) entry which is preliminary data.</text>
</comment>
<dbReference type="InterPro" id="IPR050389">
    <property type="entry name" value="LysR-type_TF"/>
</dbReference>
<feature type="domain" description="HTH lysR-type" evidence="7">
    <location>
        <begin position="26"/>
        <end position="83"/>
    </location>
</feature>
<dbReference type="InterPro" id="IPR005119">
    <property type="entry name" value="LysR_subst-bd"/>
</dbReference>
<sequence length="326" mass="36187">MDHPFAEWKFLNNIRNMSTVNNLRGVDLNLLVVLDAVLAERHVSRASLRLGMSQPAVSHALARLRDMFDDPLLVRRDGTFVLTTRAQQLVPLLSDTLHQIRMVVGPEQFDPANEVRQFRIAMSDYGSAVLLPQLMPMLRHEAPAVSVVVTHSDRSGMVRQIMDGEVDLALGVFSESPTNFAGSVLFNERFVCVVADDADEGSGTLTMEAYLQRPHILVAMKEVGGNEIDVALAKLGFSRRIALALPHWSVAQNLVSGTDLILTIASRAVGPLGMSGNNIVLEPPFSIPEFSFTVNWHDRRTHDPAHQWFREVVRRAVGSNDPSRRL</sequence>
<evidence type="ECO:0000256" key="1">
    <source>
        <dbReference type="ARBA" id="ARBA00009437"/>
    </source>
</evidence>